<comment type="subcellular location">
    <subcellularLocation>
        <location evidence="1">Membrane</location>
        <topology evidence="1">Multi-pass membrane protein</topology>
    </subcellularLocation>
</comment>
<keyword evidence="5 8" id="KW-1133">Transmembrane helix</keyword>
<evidence type="ECO:0000313" key="10">
    <source>
        <dbReference type="EMBL" id="PIG81049.1"/>
    </source>
</evidence>
<dbReference type="CDD" id="cd17325">
    <property type="entry name" value="MFS_MdtG_SLC18_like"/>
    <property type="match status" value="1"/>
</dbReference>
<dbReference type="InterPro" id="IPR050930">
    <property type="entry name" value="MFS_Vesicular_Transporter"/>
</dbReference>
<dbReference type="PROSITE" id="PS50850">
    <property type="entry name" value="MFS"/>
    <property type="match status" value="1"/>
</dbReference>
<feature type="region of interest" description="Disordered" evidence="7">
    <location>
        <begin position="234"/>
        <end position="256"/>
    </location>
</feature>
<sequence>MYQTFKDKELLDGTERIEHLTLVAGCFQFEMTSHTGWRSSGVFITLVICIAIFTDIFLYGLIVPVLPFALKVRMGLPEDDIQLWASAFLAIYGGSIFLGSLLFGWIGDHTKTRKVPFLLGLIVVGGSTLLTALTTSLPLFLLARVLQGLSTSSVFTIGYCLLLDTVGSEHIGSALGFTSMSLSLGLFAGPIIGGFIYDIAGYVAVFAPAFALIIIEIILCGLLQPLPPGYKQHPSFEHHQSCEESPLLPHPPEQGQSSPPALLILLRSPRFLIAMIGMCMLNTFMTALEAVLPIFLQDLFHYTSSQIAIVFLSNSLPLMILSPLAGYCVDQLGPFWPAILGFVLTAPSLMLLGLIQQNTILSSVLLRLFLVWFGCGVSLAMPALMTEISMATEAVEKHHPGVFGARGAYSQAYGLSNAAFAAGTLAGPLYAGYIREWAGWGAMTVSMGVLSLVAVGLVVGFTGRRGGWSSCRREDV</sequence>
<accession>A0A2G7FKI6</accession>
<dbReference type="InterPro" id="IPR036259">
    <property type="entry name" value="MFS_trans_sf"/>
</dbReference>
<feature type="transmembrane region" description="Helical" evidence="8">
    <location>
        <begin position="368"/>
        <end position="391"/>
    </location>
</feature>
<proteinExistence type="inferred from homology"/>
<keyword evidence="3" id="KW-0813">Transport</keyword>
<evidence type="ECO:0000256" key="7">
    <source>
        <dbReference type="SAM" id="MobiDB-lite"/>
    </source>
</evidence>
<evidence type="ECO:0000256" key="4">
    <source>
        <dbReference type="ARBA" id="ARBA00022692"/>
    </source>
</evidence>
<evidence type="ECO:0000256" key="3">
    <source>
        <dbReference type="ARBA" id="ARBA00022448"/>
    </source>
</evidence>
<gene>
    <name evidence="10" type="ORF">AARAC_011440</name>
</gene>
<feature type="transmembrane region" description="Helical" evidence="8">
    <location>
        <begin position="174"/>
        <end position="196"/>
    </location>
</feature>
<feature type="transmembrane region" description="Helical" evidence="8">
    <location>
        <begin position="412"/>
        <end position="431"/>
    </location>
</feature>
<keyword evidence="6 8" id="KW-0472">Membrane</keyword>
<evidence type="ECO:0000313" key="11">
    <source>
        <dbReference type="Proteomes" id="UP000231358"/>
    </source>
</evidence>
<reference evidence="10 11" key="1">
    <citation type="submission" date="2017-05" db="EMBL/GenBank/DDBJ databases">
        <title>Genome sequence for an aflatoxigenic pathogen of Argentinian peanut, Aspergillus arachidicola.</title>
        <authorList>
            <person name="Moore G."/>
            <person name="Beltz S.B."/>
            <person name="Mack B.M."/>
        </authorList>
    </citation>
    <scope>NUCLEOTIDE SEQUENCE [LARGE SCALE GENOMIC DNA]</scope>
    <source>
        <strain evidence="10 11">CBS 117610</strain>
    </source>
</reference>
<comment type="similarity">
    <text evidence="2">Belongs to the major facilitator superfamily. Vesicular transporter family.</text>
</comment>
<dbReference type="Pfam" id="PF07690">
    <property type="entry name" value="MFS_1"/>
    <property type="match status" value="1"/>
</dbReference>
<comment type="caution">
    <text evidence="10">The sequence shown here is derived from an EMBL/GenBank/DDBJ whole genome shotgun (WGS) entry which is preliminary data.</text>
</comment>
<feature type="transmembrane region" description="Helical" evidence="8">
    <location>
        <begin position="83"/>
        <end position="103"/>
    </location>
</feature>
<evidence type="ECO:0000256" key="1">
    <source>
        <dbReference type="ARBA" id="ARBA00004141"/>
    </source>
</evidence>
<name>A0A2G7FKI6_9EURO</name>
<dbReference type="PANTHER" id="PTHR23506:SF23">
    <property type="entry name" value="GH10249P"/>
    <property type="match status" value="1"/>
</dbReference>
<feature type="transmembrane region" description="Helical" evidence="8">
    <location>
        <begin position="202"/>
        <end position="223"/>
    </location>
</feature>
<organism evidence="10 11">
    <name type="scientific">Aspergillus arachidicola</name>
    <dbReference type="NCBI Taxonomy" id="656916"/>
    <lineage>
        <taxon>Eukaryota</taxon>
        <taxon>Fungi</taxon>
        <taxon>Dikarya</taxon>
        <taxon>Ascomycota</taxon>
        <taxon>Pezizomycotina</taxon>
        <taxon>Eurotiomycetes</taxon>
        <taxon>Eurotiomycetidae</taxon>
        <taxon>Eurotiales</taxon>
        <taxon>Aspergillaceae</taxon>
        <taxon>Aspergillus</taxon>
        <taxon>Aspergillus subgen. Circumdati</taxon>
    </lineage>
</organism>
<feature type="transmembrane region" description="Helical" evidence="8">
    <location>
        <begin position="437"/>
        <end position="463"/>
    </location>
</feature>
<feature type="transmembrane region" description="Helical" evidence="8">
    <location>
        <begin position="41"/>
        <end position="63"/>
    </location>
</feature>
<evidence type="ECO:0000256" key="8">
    <source>
        <dbReference type="SAM" id="Phobius"/>
    </source>
</evidence>
<dbReference type="GO" id="GO:0016020">
    <property type="term" value="C:membrane"/>
    <property type="evidence" value="ECO:0007669"/>
    <property type="project" value="UniProtKB-SubCell"/>
</dbReference>
<feature type="transmembrane region" description="Helical" evidence="8">
    <location>
        <begin position="335"/>
        <end position="356"/>
    </location>
</feature>
<evidence type="ECO:0000256" key="5">
    <source>
        <dbReference type="ARBA" id="ARBA00022989"/>
    </source>
</evidence>
<dbReference type="Gene3D" id="1.20.1250.20">
    <property type="entry name" value="MFS general substrate transporter like domains"/>
    <property type="match status" value="1"/>
</dbReference>
<dbReference type="Proteomes" id="UP000231358">
    <property type="component" value="Unassembled WGS sequence"/>
</dbReference>
<dbReference type="AlphaFoldDB" id="A0A2G7FKI6"/>
<dbReference type="SUPFAM" id="SSF103473">
    <property type="entry name" value="MFS general substrate transporter"/>
    <property type="match status" value="1"/>
</dbReference>
<feature type="transmembrane region" description="Helical" evidence="8">
    <location>
        <begin position="139"/>
        <end position="162"/>
    </location>
</feature>
<evidence type="ECO:0000256" key="6">
    <source>
        <dbReference type="ARBA" id="ARBA00023136"/>
    </source>
</evidence>
<dbReference type="GO" id="GO:0022857">
    <property type="term" value="F:transmembrane transporter activity"/>
    <property type="evidence" value="ECO:0007669"/>
    <property type="project" value="InterPro"/>
</dbReference>
<feature type="domain" description="Major facilitator superfamily (MFS) profile" evidence="9">
    <location>
        <begin position="44"/>
        <end position="466"/>
    </location>
</feature>
<feature type="transmembrane region" description="Helical" evidence="8">
    <location>
        <begin position="307"/>
        <end position="328"/>
    </location>
</feature>
<evidence type="ECO:0000259" key="9">
    <source>
        <dbReference type="PROSITE" id="PS50850"/>
    </source>
</evidence>
<dbReference type="InterPro" id="IPR020846">
    <property type="entry name" value="MFS_dom"/>
</dbReference>
<dbReference type="InterPro" id="IPR011701">
    <property type="entry name" value="MFS"/>
</dbReference>
<dbReference type="STRING" id="656916.A0A2G7FKI6"/>
<feature type="transmembrane region" description="Helical" evidence="8">
    <location>
        <begin position="271"/>
        <end position="295"/>
    </location>
</feature>
<dbReference type="PANTHER" id="PTHR23506">
    <property type="entry name" value="GH10249P"/>
    <property type="match status" value="1"/>
</dbReference>
<dbReference type="InterPro" id="IPR001958">
    <property type="entry name" value="Tet-R_TetA/multi-R_MdtG-like"/>
</dbReference>
<keyword evidence="11" id="KW-1185">Reference proteome</keyword>
<dbReference type="EMBL" id="NEXV01000581">
    <property type="protein sequence ID" value="PIG81049.1"/>
    <property type="molecule type" value="Genomic_DNA"/>
</dbReference>
<keyword evidence="4 8" id="KW-0812">Transmembrane</keyword>
<dbReference type="PRINTS" id="PR01035">
    <property type="entry name" value="TCRTETA"/>
</dbReference>
<protein>
    <recommendedName>
        <fullName evidence="9">Major facilitator superfamily (MFS) profile domain-containing protein</fullName>
    </recommendedName>
</protein>
<evidence type="ECO:0000256" key="2">
    <source>
        <dbReference type="ARBA" id="ARBA00006829"/>
    </source>
</evidence>
<feature type="transmembrane region" description="Helical" evidence="8">
    <location>
        <begin position="115"/>
        <end position="133"/>
    </location>
</feature>